<dbReference type="Proteomes" id="UP000001812">
    <property type="component" value="Chromosome II"/>
</dbReference>
<reference evidence="2" key="1">
    <citation type="submission" date="2009-05" db="EMBL/GenBank/DDBJ databases">
        <authorList>
            <person name="Harkins D.M."/>
            <person name="DeShazer D."/>
            <person name="Woods D.E."/>
            <person name="Brinkac L.M."/>
            <person name="Brown K.A."/>
            <person name="Hung G.C."/>
            <person name="Tuanyok A."/>
            <person name="Zhang B."/>
            <person name="Nierman W.C."/>
        </authorList>
    </citation>
    <scope>NUCLEOTIDE SEQUENCE [LARGE SCALE GENOMIC DNA]</scope>
    <source>
        <strain evidence="2">1710a</strain>
    </source>
</reference>
<proteinExistence type="predicted"/>
<evidence type="ECO:0000256" key="1">
    <source>
        <dbReference type="SAM" id="MobiDB-lite"/>
    </source>
</evidence>
<organism evidence="2">
    <name type="scientific">Burkholderia pseudomallei 1710a</name>
    <dbReference type="NCBI Taxonomy" id="320371"/>
    <lineage>
        <taxon>Bacteria</taxon>
        <taxon>Pseudomonadati</taxon>
        <taxon>Pseudomonadota</taxon>
        <taxon>Betaproteobacteria</taxon>
        <taxon>Burkholderiales</taxon>
        <taxon>Burkholderiaceae</taxon>
        <taxon>Burkholderia</taxon>
        <taxon>pseudomallei group</taxon>
    </lineage>
</organism>
<feature type="compositionally biased region" description="Basic residues" evidence="1">
    <location>
        <begin position="24"/>
        <end position="33"/>
    </location>
</feature>
<gene>
    <name evidence="2" type="ORF">BURPS1710A_A3346</name>
</gene>
<accession>A0A0E1VQG3</accession>
<dbReference type="EMBL" id="CM000833">
    <property type="protein sequence ID" value="EET03058.1"/>
    <property type="molecule type" value="Genomic_DNA"/>
</dbReference>
<feature type="region of interest" description="Disordered" evidence="1">
    <location>
        <begin position="24"/>
        <end position="43"/>
    </location>
</feature>
<dbReference type="AlphaFoldDB" id="A0A0E1VQG3"/>
<name>A0A0E1VQG3_BURPE</name>
<dbReference type="HOGENOM" id="CLU_2536166_0_0_4"/>
<protein>
    <submittedName>
        <fullName evidence="2">Uncharacterized protein</fullName>
    </submittedName>
</protein>
<evidence type="ECO:0000313" key="2">
    <source>
        <dbReference type="EMBL" id="EET03058.1"/>
    </source>
</evidence>
<sequence length="83" mass="8574">MRCVPRCAPAAALAFAAAAPGISKPRRTGRRRGILGGADATGASADARRSIMRNVSGSYKVGASVSPVRAKSLFSLIFGFHID</sequence>